<feature type="compositionally biased region" description="Basic and acidic residues" evidence="1">
    <location>
        <begin position="183"/>
        <end position="202"/>
    </location>
</feature>
<gene>
    <name evidence="2" type="ORF">TraAM80_07739</name>
</gene>
<evidence type="ECO:0000313" key="2">
    <source>
        <dbReference type="EMBL" id="RNF00270.1"/>
    </source>
</evidence>
<dbReference type="OMA" id="WQLSSSN"/>
<protein>
    <submittedName>
        <fullName evidence="2">Uncharacterized protein</fullName>
    </submittedName>
</protein>
<comment type="caution">
    <text evidence="2">The sequence shown here is derived from an EMBL/GenBank/DDBJ whole genome shotgun (WGS) entry which is preliminary data.</text>
</comment>
<sequence length="331" mass="35982">MSFGQSDSFTESAINNNNTKKLNKSMQNNMDGITTTAATTGSPTPPTSLSHPGLGDDSPNQPSLEPMHAMTSSMGTPRFGQNGIVNMGDWNLSPTSLSIPLTCHTPPPAARFGRTTSVFSSSSQRYCHDPYSLSGSQRLSPQSNPMSHAASPSEPAIPTLSLGPFHDDVTGPLPIVTVVAAVPKERNETRGRRKGRNGDHSRNSKVLVDVPPPRAMRYLPPPPPGIDNVTNGILSLEQLQYIAKRWYDRTVAAEPTYGQRLSTSVWIPPYASMAQQQTLIATGHAILCPRLEHYQNSFWPWLADAEQWWESAVRPHTGISLPLPPPYLVGA</sequence>
<dbReference type="EMBL" id="MKGL01000335">
    <property type="protein sequence ID" value="RNF00270.1"/>
    <property type="molecule type" value="Genomic_DNA"/>
</dbReference>
<organism evidence="2 3">
    <name type="scientific">Trypanosoma rangeli</name>
    <dbReference type="NCBI Taxonomy" id="5698"/>
    <lineage>
        <taxon>Eukaryota</taxon>
        <taxon>Discoba</taxon>
        <taxon>Euglenozoa</taxon>
        <taxon>Kinetoplastea</taxon>
        <taxon>Metakinetoplastina</taxon>
        <taxon>Trypanosomatida</taxon>
        <taxon>Trypanosomatidae</taxon>
        <taxon>Trypanosoma</taxon>
        <taxon>Herpetosoma</taxon>
    </lineage>
</organism>
<proteinExistence type="predicted"/>
<evidence type="ECO:0000313" key="3">
    <source>
        <dbReference type="Proteomes" id="UP000283634"/>
    </source>
</evidence>
<feature type="region of interest" description="Disordered" evidence="1">
    <location>
        <begin position="124"/>
        <end position="164"/>
    </location>
</feature>
<keyword evidence="3" id="KW-1185">Reference proteome</keyword>
<dbReference type="VEuPathDB" id="TriTrypDB:TRSC58_00110"/>
<evidence type="ECO:0000256" key="1">
    <source>
        <dbReference type="SAM" id="MobiDB-lite"/>
    </source>
</evidence>
<dbReference type="GeneID" id="40331672"/>
<feature type="compositionally biased region" description="Polar residues" evidence="1">
    <location>
        <begin position="1"/>
        <end position="33"/>
    </location>
</feature>
<name>A0A422N497_TRYRA</name>
<dbReference type="AlphaFoldDB" id="A0A422N497"/>
<dbReference type="OrthoDB" id="249072at2759"/>
<feature type="region of interest" description="Disordered" evidence="1">
    <location>
        <begin position="1"/>
        <end position="74"/>
    </location>
</feature>
<dbReference type="Proteomes" id="UP000283634">
    <property type="component" value="Unassembled WGS sequence"/>
</dbReference>
<feature type="region of interest" description="Disordered" evidence="1">
    <location>
        <begin position="180"/>
        <end position="207"/>
    </location>
</feature>
<reference evidence="2 3" key="1">
    <citation type="journal article" date="2018" name="BMC Genomics">
        <title>Genomic comparison of Trypanosoma conorhini and Trypanosoma rangeli to Trypanosoma cruzi strains of high and low virulence.</title>
        <authorList>
            <person name="Bradwell K.R."/>
            <person name="Koparde V.N."/>
            <person name="Matveyev A.V."/>
            <person name="Serrano M.G."/>
            <person name="Alves J.M."/>
            <person name="Parikh H."/>
            <person name="Huang B."/>
            <person name="Lee V."/>
            <person name="Espinosa-Alvarez O."/>
            <person name="Ortiz P.A."/>
            <person name="Costa-Martins A.G."/>
            <person name="Teixeira M.M."/>
            <person name="Buck G.A."/>
        </authorList>
    </citation>
    <scope>NUCLEOTIDE SEQUENCE [LARGE SCALE GENOMIC DNA]</scope>
    <source>
        <strain evidence="2 3">AM80</strain>
    </source>
</reference>
<dbReference type="RefSeq" id="XP_029235671.1">
    <property type="nucleotide sequence ID" value="XM_029384519.1"/>
</dbReference>
<accession>A0A422N497</accession>
<feature type="compositionally biased region" description="Polar residues" evidence="1">
    <location>
        <begin position="133"/>
        <end position="146"/>
    </location>
</feature>
<feature type="compositionally biased region" description="Low complexity" evidence="1">
    <location>
        <begin position="34"/>
        <end position="53"/>
    </location>
</feature>